<gene>
    <name evidence="2" type="ORF">TTEB3V08_LOCUS3300</name>
</gene>
<evidence type="ECO:0000313" key="2">
    <source>
        <dbReference type="EMBL" id="CAD7455220.1"/>
    </source>
</evidence>
<feature type="compositionally biased region" description="Polar residues" evidence="1">
    <location>
        <begin position="79"/>
        <end position="89"/>
    </location>
</feature>
<feature type="compositionally biased region" description="Basic residues" evidence="1">
    <location>
        <begin position="69"/>
        <end position="78"/>
    </location>
</feature>
<protein>
    <submittedName>
        <fullName evidence="2">Uncharacterized protein</fullName>
    </submittedName>
</protein>
<evidence type="ECO:0000256" key="1">
    <source>
        <dbReference type="SAM" id="MobiDB-lite"/>
    </source>
</evidence>
<proteinExistence type="predicted"/>
<dbReference type="EMBL" id="OE000850">
    <property type="protein sequence ID" value="CAD7455220.1"/>
    <property type="molecule type" value="Genomic_DNA"/>
</dbReference>
<organism evidence="2">
    <name type="scientific">Timema tahoe</name>
    <dbReference type="NCBI Taxonomy" id="61484"/>
    <lineage>
        <taxon>Eukaryota</taxon>
        <taxon>Metazoa</taxon>
        <taxon>Ecdysozoa</taxon>
        <taxon>Arthropoda</taxon>
        <taxon>Hexapoda</taxon>
        <taxon>Insecta</taxon>
        <taxon>Pterygota</taxon>
        <taxon>Neoptera</taxon>
        <taxon>Polyneoptera</taxon>
        <taxon>Phasmatodea</taxon>
        <taxon>Timematodea</taxon>
        <taxon>Timematoidea</taxon>
        <taxon>Timematidae</taxon>
        <taxon>Timema</taxon>
    </lineage>
</organism>
<sequence>MCPQHFAKETNHRSAVIHTVNINILNLYQEIDEWRWENRLDTRARKQGVAVSDAGKFSRYFVHRSERRWHSKGHHHHTTNTAKSQTFSKQLSVSTPPFLVRSDQPSNERLPGPQSRYKEEEIAELYHMTTNGAEGLLCCLEVHRKGTLKEVLRWLATPDQDSEWHIQHCVTFYESIASVFVIMKDETRCYPVKMLMLSEGSHKRQTILLTTGPVSEASIRGMKSTKDGLKRYNYQCNTVSVTKNFIKKEHGAHKLYLARLEEEN</sequence>
<reference evidence="2" key="1">
    <citation type="submission" date="2020-11" db="EMBL/GenBank/DDBJ databases">
        <authorList>
            <person name="Tran Van P."/>
        </authorList>
    </citation>
    <scope>NUCLEOTIDE SEQUENCE</scope>
</reference>
<accession>A0A7R9IC01</accession>
<name>A0A7R9IC01_9NEOP</name>
<dbReference type="AlphaFoldDB" id="A0A7R9IC01"/>
<feature type="region of interest" description="Disordered" evidence="1">
    <location>
        <begin position="69"/>
        <end position="89"/>
    </location>
</feature>